<dbReference type="Gene3D" id="1.10.3300.10">
    <property type="entry name" value="Jann2411-like domain"/>
    <property type="match status" value="1"/>
</dbReference>
<dbReference type="Pfam" id="PF07336">
    <property type="entry name" value="ABATE"/>
    <property type="match status" value="1"/>
</dbReference>
<evidence type="ECO:0000313" key="3">
    <source>
        <dbReference type="EMBL" id="NJP43896.1"/>
    </source>
</evidence>
<dbReference type="PANTHER" id="PTHR35525">
    <property type="entry name" value="BLL6575 PROTEIN"/>
    <property type="match status" value="1"/>
</dbReference>
<gene>
    <name evidence="3" type="ORF">HCN08_10825</name>
</gene>
<feature type="region of interest" description="Disordered" evidence="1">
    <location>
        <begin position="207"/>
        <end position="242"/>
    </location>
</feature>
<organism evidence="3 4">
    <name type="scientific">Actinacidiphila epipremni</name>
    <dbReference type="NCBI Taxonomy" id="2053013"/>
    <lineage>
        <taxon>Bacteria</taxon>
        <taxon>Bacillati</taxon>
        <taxon>Actinomycetota</taxon>
        <taxon>Actinomycetes</taxon>
        <taxon>Kitasatosporales</taxon>
        <taxon>Streptomycetaceae</taxon>
        <taxon>Actinacidiphila</taxon>
    </lineage>
</organism>
<sequence>MAADHLAVDLAVTVRHDGHDGIADDLAAPEGLTGWVRAHAGVLAADLEPAGGAAGFTADAAALAAAVEVRTAVRALFARAVLPGPPSAADAGRLPSAAQAADRLNAAAARVPYAPRLDWPHDAAPTAGRTVAGAPSAADLVAAALARHAIAFLTGPDRERLRACPAPRCVRYFVKEHARQEWCKPSCGNRARVARHHARHRATAAQRAAAAAPDAGGATGGDGGGGGGASGAHGGTDLAREA</sequence>
<accession>A0ABX0ZKR5</accession>
<feature type="compositionally biased region" description="Low complexity" evidence="1">
    <location>
        <begin position="207"/>
        <end position="216"/>
    </location>
</feature>
<dbReference type="InterPro" id="IPR023286">
    <property type="entry name" value="ABATE_dom_sf"/>
</dbReference>
<protein>
    <submittedName>
        <fullName evidence="3">CGNR zinc finger domain-containing protein</fullName>
    </submittedName>
</protein>
<name>A0ABX0ZKR5_9ACTN</name>
<feature type="compositionally biased region" description="Gly residues" evidence="1">
    <location>
        <begin position="217"/>
        <end position="234"/>
    </location>
</feature>
<feature type="domain" description="Zinc finger CGNR" evidence="2">
    <location>
        <begin position="160"/>
        <end position="200"/>
    </location>
</feature>
<evidence type="ECO:0000313" key="4">
    <source>
        <dbReference type="Proteomes" id="UP000734511"/>
    </source>
</evidence>
<reference evidence="3 4" key="1">
    <citation type="submission" date="2020-03" db="EMBL/GenBank/DDBJ databases">
        <title>WGS of actinomycetes isolated from Thailand.</title>
        <authorList>
            <person name="Thawai C."/>
        </authorList>
    </citation>
    <scope>NUCLEOTIDE SEQUENCE [LARGE SCALE GENOMIC DNA]</scope>
    <source>
        <strain evidence="3 4">PRB2-1</strain>
    </source>
</reference>
<dbReference type="Proteomes" id="UP000734511">
    <property type="component" value="Unassembled WGS sequence"/>
</dbReference>
<evidence type="ECO:0000256" key="1">
    <source>
        <dbReference type="SAM" id="MobiDB-lite"/>
    </source>
</evidence>
<proteinExistence type="predicted"/>
<dbReference type="EMBL" id="JAATEJ010000006">
    <property type="protein sequence ID" value="NJP43896.1"/>
    <property type="molecule type" value="Genomic_DNA"/>
</dbReference>
<dbReference type="InterPro" id="IPR021005">
    <property type="entry name" value="Znf_CGNR"/>
</dbReference>
<evidence type="ECO:0000259" key="2">
    <source>
        <dbReference type="Pfam" id="PF11706"/>
    </source>
</evidence>
<dbReference type="SUPFAM" id="SSF160904">
    <property type="entry name" value="Jann2411-like"/>
    <property type="match status" value="1"/>
</dbReference>
<dbReference type="RefSeq" id="WP_167982759.1">
    <property type="nucleotide sequence ID" value="NZ_JAATEJ010000006.1"/>
</dbReference>
<dbReference type="Pfam" id="PF11706">
    <property type="entry name" value="zf-CGNR"/>
    <property type="match status" value="1"/>
</dbReference>
<keyword evidence="4" id="KW-1185">Reference proteome</keyword>
<dbReference type="PANTHER" id="PTHR35525:SF3">
    <property type="entry name" value="BLL6575 PROTEIN"/>
    <property type="match status" value="1"/>
</dbReference>
<comment type="caution">
    <text evidence="3">The sequence shown here is derived from an EMBL/GenBank/DDBJ whole genome shotgun (WGS) entry which is preliminary data.</text>
</comment>
<dbReference type="InterPro" id="IPR010852">
    <property type="entry name" value="ABATE"/>
</dbReference>